<gene>
    <name evidence="1" type="ORF">SORDD17_00662</name>
</gene>
<comment type="caution">
    <text evidence="1">The sequence shown here is derived from an EMBL/GenBank/DDBJ whole genome shotgun (WGS) entry which is preliminary data.</text>
</comment>
<reference evidence="1 2" key="1">
    <citation type="submission" date="2016-01" db="EMBL/GenBank/DDBJ databases">
        <title>Highly variable Streptococcus oralis are common among viridans streptococci isolated from primates.</title>
        <authorList>
            <person name="Denapaite D."/>
            <person name="Rieger M."/>
            <person name="Koendgen S."/>
            <person name="Brueckner R."/>
            <person name="Ochigava I."/>
            <person name="Kappeler P."/>
            <person name="Maetz-Rensing K."/>
            <person name="Leendertz F."/>
            <person name="Hakenbeck R."/>
        </authorList>
    </citation>
    <scope>NUCLEOTIDE SEQUENCE [LARGE SCALE GENOMIC DNA]</scope>
    <source>
        <strain evidence="1 2">DD17</strain>
    </source>
</reference>
<name>A0A139RN22_STROR</name>
<dbReference type="Pfam" id="PF03883">
    <property type="entry name" value="H2O2_YaaD"/>
    <property type="match status" value="1"/>
</dbReference>
<proteinExistence type="predicted"/>
<evidence type="ECO:0000313" key="1">
    <source>
        <dbReference type="EMBL" id="KXU16126.1"/>
    </source>
</evidence>
<dbReference type="Proteomes" id="UP000072989">
    <property type="component" value="Unassembled WGS sequence"/>
</dbReference>
<dbReference type="EMBL" id="LQZE01000141">
    <property type="protein sequence ID" value="KXU16126.1"/>
    <property type="molecule type" value="Genomic_DNA"/>
</dbReference>
<protein>
    <submittedName>
        <fullName evidence="1">UPF0246 protein YaaA</fullName>
    </submittedName>
</protein>
<dbReference type="InterPro" id="IPR005583">
    <property type="entry name" value="YaaA"/>
</dbReference>
<dbReference type="AlphaFoldDB" id="A0A139RN22"/>
<accession>A0A139RN22</accession>
<sequence>MKILIPTAKEMNTDLPCINAILLREESQAVLEELTRYSISELESFYKVSVEKAEEEYDHIQALKDFTAKNSSSLETL</sequence>
<organism evidence="1 2">
    <name type="scientific">Streptococcus oralis</name>
    <dbReference type="NCBI Taxonomy" id="1303"/>
    <lineage>
        <taxon>Bacteria</taxon>
        <taxon>Bacillati</taxon>
        <taxon>Bacillota</taxon>
        <taxon>Bacilli</taxon>
        <taxon>Lactobacillales</taxon>
        <taxon>Streptococcaceae</taxon>
        <taxon>Streptococcus</taxon>
    </lineage>
</organism>
<dbReference type="PATRIC" id="fig|1303.87.peg.805"/>
<evidence type="ECO:0000313" key="2">
    <source>
        <dbReference type="Proteomes" id="UP000072989"/>
    </source>
</evidence>